<organism evidence="2 3">
    <name type="scientific">Neoarthrinium moseri</name>
    <dbReference type="NCBI Taxonomy" id="1658444"/>
    <lineage>
        <taxon>Eukaryota</taxon>
        <taxon>Fungi</taxon>
        <taxon>Dikarya</taxon>
        <taxon>Ascomycota</taxon>
        <taxon>Pezizomycotina</taxon>
        <taxon>Sordariomycetes</taxon>
        <taxon>Xylariomycetidae</taxon>
        <taxon>Amphisphaeriales</taxon>
        <taxon>Apiosporaceae</taxon>
        <taxon>Neoarthrinium</taxon>
    </lineage>
</organism>
<proteinExistence type="predicted"/>
<keyword evidence="3" id="KW-1185">Reference proteome</keyword>
<protein>
    <submittedName>
        <fullName evidence="2">Uncharacterized protein</fullName>
    </submittedName>
</protein>
<feature type="chain" id="PRO_5040220048" evidence="1">
    <location>
        <begin position="19"/>
        <end position="223"/>
    </location>
</feature>
<accession>A0A9Q0AS44</accession>
<reference evidence="2" key="1">
    <citation type="submission" date="2021-03" db="EMBL/GenBank/DDBJ databases">
        <title>Revisited historic fungal species revealed as producer of novel bioactive compounds through whole genome sequencing and comparative genomics.</title>
        <authorList>
            <person name="Vignolle G.A."/>
            <person name="Hochenegger N."/>
            <person name="Mach R.L."/>
            <person name="Mach-Aigner A.R."/>
            <person name="Javad Rahimi M."/>
            <person name="Salim K.A."/>
            <person name="Chan C.M."/>
            <person name="Lim L.B.L."/>
            <person name="Cai F."/>
            <person name="Druzhinina I.S."/>
            <person name="U'Ren J.M."/>
            <person name="Derntl C."/>
        </authorList>
    </citation>
    <scope>NUCLEOTIDE SEQUENCE</scope>
    <source>
        <strain evidence="2">TUCIM 5799</strain>
    </source>
</reference>
<sequence>MKLSAAAIVLATLDYVSAAAVSVRDEKSDLQRDYDKETQDLKNRGLCRKYEGRDEPSYSKFTDLCEPKCGDAKKIVDETHKTYSVTCAVTGTTTQPTFPDPEGKRYKLGQCFCNLPIVNWVGENFVASLPAIGQVTCAVWKEAAKDAASLLTGVGGVGAAKTGIQALIKVAKMLASQGKSASNFEEYVKKHVAAGDACSFDFKKMFEDAKKVSDEALANVGGA</sequence>
<dbReference type="AlphaFoldDB" id="A0A9Q0AS44"/>
<dbReference type="EMBL" id="JAFIMR010000001">
    <property type="protein sequence ID" value="KAI1881473.1"/>
    <property type="molecule type" value="Genomic_DNA"/>
</dbReference>
<dbReference type="Proteomes" id="UP000829685">
    <property type="component" value="Unassembled WGS sequence"/>
</dbReference>
<feature type="signal peptide" evidence="1">
    <location>
        <begin position="1"/>
        <end position="18"/>
    </location>
</feature>
<evidence type="ECO:0000313" key="3">
    <source>
        <dbReference type="Proteomes" id="UP000829685"/>
    </source>
</evidence>
<comment type="caution">
    <text evidence="2">The sequence shown here is derived from an EMBL/GenBank/DDBJ whole genome shotgun (WGS) entry which is preliminary data.</text>
</comment>
<evidence type="ECO:0000313" key="2">
    <source>
        <dbReference type="EMBL" id="KAI1881473.1"/>
    </source>
</evidence>
<keyword evidence="1" id="KW-0732">Signal</keyword>
<name>A0A9Q0AS44_9PEZI</name>
<gene>
    <name evidence="2" type="ORF">JX265_000299</name>
</gene>
<evidence type="ECO:0000256" key="1">
    <source>
        <dbReference type="SAM" id="SignalP"/>
    </source>
</evidence>